<name>A0A7S9XEE5_9CAUD</name>
<evidence type="ECO:0000313" key="3">
    <source>
        <dbReference type="Proteomes" id="UP000594606"/>
    </source>
</evidence>
<evidence type="ECO:0000313" key="2">
    <source>
        <dbReference type="EMBL" id="QPI15187.1"/>
    </source>
</evidence>
<evidence type="ECO:0000256" key="1">
    <source>
        <dbReference type="SAM" id="Phobius"/>
    </source>
</evidence>
<keyword evidence="1" id="KW-1133">Transmembrane helix</keyword>
<sequence length="45" mass="5304">MREILYFCQEILPILNLLCSICILLIIIIAVFISKTVMYQQLIFL</sequence>
<accession>A0A7S9XEE5</accession>
<proteinExistence type="predicted"/>
<gene>
    <name evidence="2" type="ORF">GECvBN5_gp171c</name>
</gene>
<dbReference type="EMBL" id="MW006479">
    <property type="protein sequence ID" value="QPI15187.1"/>
    <property type="molecule type" value="Genomic_DNA"/>
</dbReference>
<organism evidence="2 3">
    <name type="scientific">Salmonella phage GEC_vB_N5</name>
    <dbReference type="NCBI Taxonomy" id="2777378"/>
    <lineage>
        <taxon>Viruses</taxon>
        <taxon>Duplodnaviria</taxon>
        <taxon>Heunggongvirae</taxon>
        <taxon>Uroviricota</taxon>
        <taxon>Caudoviricetes</taxon>
        <taxon>Demerecviridae</taxon>
        <taxon>Markadamsvirinae</taxon>
        <taxon>Tequintavirus</taxon>
        <taxon>Tequintavirus N5</taxon>
    </lineage>
</organism>
<protein>
    <submittedName>
        <fullName evidence="2">Uncharacterized protein</fullName>
    </submittedName>
</protein>
<keyword evidence="3" id="KW-1185">Reference proteome</keyword>
<keyword evidence="1" id="KW-0812">Transmembrane</keyword>
<reference evidence="2 3" key="1">
    <citation type="submission" date="2020-09" db="EMBL/GenBank/DDBJ databases">
        <authorList>
            <person name="Makalatia K."/>
            <person name="Wagemans J."/>
        </authorList>
    </citation>
    <scope>NUCLEOTIDE SEQUENCE [LARGE SCALE GENOMIC DNA]</scope>
</reference>
<feature type="transmembrane region" description="Helical" evidence="1">
    <location>
        <begin position="12"/>
        <end position="33"/>
    </location>
</feature>
<dbReference type="Proteomes" id="UP000594606">
    <property type="component" value="Segment"/>
</dbReference>
<keyword evidence="1" id="KW-0472">Membrane</keyword>